<dbReference type="PANTHER" id="PTHR47942">
    <property type="entry name" value="TETRATRICOPEPTIDE REPEAT (TPR)-LIKE SUPERFAMILY PROTEIN-RELATED"/>
    <property type="match status" value="1"/>
</dbReference>
<dbReference type="InterPro" id="IPR051222">
    <property type="entry name" value="PPR/CCM1_RNA-binding"/>
</dbReference>
<keyword evidence="1" id="KW-0677">Repeat</keyword>
<evidence type="ECO:0000256" key="2">
    <source>
        <dbReference type="PROSITE-ProRule" id="PRU00708"/>
    </source>
</evidence>
<feature type="repeat" description="PPR" evidence="2">
    <location>
        <begin position="598"/>
        <end position="632"/>
    </location>
</feature>
<evidence type="ECO:0000313" key="3">
    <source>
        <dbReference type="EMBL" id="JAT47953.1"/>
    </source>
</evidence>
<dbReference type="Gene3D" id="1.25.40.10">
    <property type="entry name" value="Tetratricopeptide repeat domain"/>
    <property type="match status" value="5"/>
</dbReference>
<dbReference type="NCBIfam" id="TIGR00756">
    <property type="entry name" value="PPR"/>
    <property type="match status" value="12"/>
</dbReference>
<dbReference type="PROSITE" id="PS51375">
    <property type="entry name" value="PPR"/>
    <property type="match status" value="11"/>
</dbReference>
<gene>
    <name evidence="3" type="primary">At3g61520_3</name>
    <name evidence="3" type="ORF">g.88332</name>
</gene>
<proteinExistence type="predicted"/>
<feature type="repeat" description="PPR" evidence="2">
    <location>
        <begin position="455"/>
        <end position="485"/>
    </location>
</feature>
<feature type="repeat" description="PPR" evidence="2">
    <location>
        <begin position="528"/>
        <end position="562"/>
    </location>
</feature>
<reference evidence="3" key="1">
    <citation type="submission" date="2015-07" db="EMBL/GenBank/DDBJ databases">
        <title>Transcriptome Assembly of Anthurium amnicola.</title>
        <authorList>
            <person name="Suzuki J."/>
        </authorList>
    </citation>
    <scope>NUCLEOTIDE SEQUENCE</scope>
</reference>
<feature type="repeat" description="PPR" evidence="2">
    <location>
        <begin position="633"/>
        <end position="667"/>
    </location>
</feature>
<sequence length="769" mass="84479">MSAAPVCYQPSIASVMRRVPCLCYRLPTASPTRISSRRPLCAAIGTKTTADTSAVVSLLLRPAEGCEQQRDEELRALLASAPYTPSHLLQVIRSLPSLDAALRFFDWCRGQDSSSLPSASALHGPSAYQAMFELAARQEAPPPPCARMRGLLDRSTEQGYALTLDSAALLARAFGGAGMLAEMLRVIRGLKPSLRRTTVCNGVLRVLFGSSDSRYRREAVVLGREMMSNPHPRCRPDSATGSIVFSALSTRKQGMDDDTVALVIEMAERGLFPLDDVQFSQLINKLCWSRYTDGAWNFLHAVKKAGGVVGAPPCNSLLAALAREGDFQRMNTLFAEMEHMGTRHNVVTFGILINNLCKSRRIDGALQVLDGMLEGSSKSVVVPDVVIFNTVIDGLCKVGRLEEGLALLDRMKKELVCAPNVVTYNCLIDGLCKAGEIDRAHELLAQMNDEEILPNVVTLNTFIDGMCRHGRVSSALQFFHKLRLDADVDVKGNAVTYSTLIGAFLHANNVSKARELFEEMLSGGHNPDAITYFTMISGLSQAGKLDEAYSVALKMEKDGFSLDTKSYNILIAGFCKKKRLDRAHDLLDEMVRNGLEPDDVTFNTLIATFSKVKDFTSAQLLKREMIAKGHKPSVVTYGALIHGYCRADDMNAAMNVFRAMDATGLQPNTVIYNILIDSLSKKGEPVAALSLMDEMQDRGLLPTTATFNALLRSLRESNMLNEAFKLMDQMKEQKLSPDYVTMEILTEWLPAVGEVFKLKAFIQENDSST</sequence>
<evidence type="ECO:0000256" key="1">
    <source>
        <dbReference type="ARBA" id="ARBA00022737"/>
    </source>
</evidence>
<feature type="repeat" description="PPR" evidence="2">
    <location>
        <begin position="563"/>
        <end position="597"/>
    </location>
</feature>
<name>A0A1D1XZY5_9ARAE</name>
<dbReference type="InterPro" id="IPR011990">
    <property type="entry name" value="TPR-like_helical_dom_sf"/>
</dbReference>
<protein>
    <submittedName>
        <fullName evidence="3">Pentatricopeptide repeat-containing protein At3g61520, mitochondrial</fullName>
    </submittedName>
</protein>
<feature type="repeat" description="PPR" evidence="2">
    <location>
        <begin position="384"/>
        <end position="418"/>
    </location>
</feature>
<dbReference type="EMBL" id="GDJX01019983">
    <property type="protein sequence ID" value="JAT47953.1"/>
    <property type="molecule type" value="Transcribed_RNA"/>
</dbReference>
<feature type="repeat" description="PPR" evidence="2">
    <location>
        <begin position="703"/>
        <end position="737"/>
    </location>
</feature>
<feature type="repeat" description="PPR" evidence="2">
    <location>
        <begin position="420"/>
        <end position="454"/>
    </location>
</feature>
<dbReference type="AlphaFoldDB" id="A0A1D1XZY5"/>
<feature type="repeat" description="PPR" evidence="2">
    <location>
        <begin position="493"/>
        <end position="527"/>
    </location>
</feature>
<dbReference type="PANTHER" id="PTHR47942:SF64">
    <property type="entry name" value="F21B23.6 PROTEIN"/>
    <property type="match status" value="1"/>
</dbReference>
<dbReference type="Pfam" id="PF13041">
    <property type="entry name" value="PPR_2"/>
    <property type="match status" value="5"/>
</dbReference>
<feature type="repeat" description="PPR" evidence="2">
    <location>
        <begin position="345"/>
        <end position="379"/>
    </location>
</feature>
<feature type="repeat" description="PPR" evidence="2">
    <location>
        <begin position="668"/>
        <end position="702"/>
    </location>
</feature>
<accession>A0A1D1XZY5</accession>
<dbReference type="InterPro" id="IPR002885">
    <property type="entry name" value="PPR_rpt"/>
</dbReference>
<dbReference type="Pfam" id="PF12854">
    <property type="entry name" value="PPR_1"/>
    <property type="match status" value="2"/>
</dbReference>
<organism evidence="3">
    <name type="scientific">Anthurium amnicola</name>
    <dbReference type="NCBI Taxonomy" id="1678845"/>
    <lineage>
        <taxon>Eukaryota</taxon>
        <taxon>Viridiplantae</taxon>
        <taxon>Streptophyta</taxon>
        <taxon>Embryophyta</taxon>
        <taxon>Tracheophyta</taxon>
        <taxon>Spermatophyta</taxon>
        <taxon>Magnoliopsida</taxon>
        <taxon>Liliopsida</taxon>
        <taxon>Araceae</taxon>
        <taxon>Pothoideae</taxon>
        <taxon>Potheae</taxon>
        <taxon>Anthurium</taxon>
    </lineage>
</organism>